<comment type="caution">
    <text evidence="2">The sequence shown here is derived from an EMBL/GenBank/DDBJ whole genome shotgun (WGS) entry which is preliminary data.</text>
</comment>
<reference evidence="2 3" key="1">
    <citation type="submission" date="2021-01" db="EMBL/GenBank/DDBJ databases">
        <title>Genomic Encyclopedia of Type Strains, Phase IV (KMG-IV): sequencing the most valuable type-strain genomes for metagenomic binning, comparative biology and taxonomic classification.</title>
        <authorList>
            <person name="Goeker M."/>
        </authorList>
    </citation>
    <scope>NUCLEOTIDE SEQUENCE [LARGE SCALE GENOMIC DNA]</scope>
    <source>
        <strain evidence="2 3">DSM 100968</strain>
    </source>
</reference>
<dbReference type="Gene3D" id="2.40.380.10">
    <property type="entry name" value="FomD-like"/>
    <property type="match status" value="1"/>
</dbReference>
<evidence type="ECO:0000313" key="3">
    <source>
        <dbReference type="Proteomes" id="UP000823201"/>
    </source>
</evidence>
<evidence type="ECO:0000313" key="2">
    <source>
        <dbReference type="EMBL" id="MBM7658324.1"/>
    </source>
</evidence>
<gene>
    <name evidence="2" type="ORF">JOC27_001777</name>
</gene>
<feature type="domain" description="DUF402" evidence="1">
    <location>
        <begin position="72"/>
        <end position="165"/>
    </location>
</feature>
<name>A0ABS2Q974_9BACL</name>
<dbReference type="RefSeq" id="WP_205006888.1">
    <property type="nucleotide sequence ID" value="NZ_CBCRXA010000030.1"/>
</dbReference>
<dbReference type="EMBL" id="JAFBEV010000015">
    <property type="protein sequence ID" value="MBM7658324.1"/>
    <property type="molecule type" value="Genomic_DNA"/>
</dbReference>
<dbReference type="InterPro" id="IPR007295">
    <property type="entry name" value="DUF402"/>
</dbReference>
<organism evidence="2 3">
    <name type="scientific">Sporolactobacillus spathodeae</name>
    <dbReference type="NCBI Taxonomy" id="1465502"/>
    <lineage>
        <taxon>Bacteria</taxon>
        <taxon>Bacillati</taxon>
        <taxon>Bacillota</taxon>
        <taxon>Bacilli</taxon>
        <taxon>Bacillales</taxon>
        <taxon>Sporolactobacillaceae</taxon>
        <taxon>Sporolactobacillus</taxon>
    </lineage>
</organism>
<dbReference type="PANTHER" id="PTHR41271">
    <property type="entry name" value="DUF402 DOMAIN-CONTAINING PROTEIN"/>
    <property type="match status" value="1"/>
</dbReference>
<accession>A0ABS2Q974</accession>
<dbReference type="Proteomes" id="UP000823201">
    <property type="component" value="Unassembled WGS sequence"/>
</dbReference>
<evidence type="ECO:0000259" key="1">
    <source>
        <dbReference type="Pfam" id="PF04167"/>
    </source>
</evidence>
<proteinExistence type="predicted"/>
<dbReference type="SUPFAM" id="SSF159234">
    <property type="entry name" value="FomD-like"/>
    <property type="match status" value="1"/>
</dbReference>
<keyword evidence="3" id="KW-1185">Reference proteome</keyword>
<sequence length="183" mass="21564">MKLTKMKRKYADRRGWRRIISSHLSKKEFMWPTFHGEAVLIHFDAVKAPLSVFYGGTRTKTVDRDYSWLQLFPSGAAQYVVTAMFDEKRQLVQCYFDVIARKGKDSAAILWFDDLYLDLILFPNHDLYLVDQDELTEALDEGIIDQEKYAQAWQTAKHLKRFIENDPDFFLDLARNLRATFPE</sequence>
<dbReference type="Pfam" id="PF04167">
    <property type="entry name" value="DUF402"/>
    <property type="match status" value="1"/>
</dbReference>
<dbReference type="PANTHER" id="PTHR41271:SF1">
    <property type="entry name" value="DUF402 DOMAIN-CONTAINING PROTEIN"/>
    <property type="match status" value="1"/>
</dbReference>
<protein>
    <submittedName>
        <fullName evidence="2">RNA-binding protein associated with RNAse of E/G family</fullName>
    </submittedName>
</protein>
<dbReference type="InterPro" id="IPR035930">
    <property type="entry name" value="FomD-like_sf"/>
</dbReference>